<proteinExistence type="predicted"/>
<dbReference type="SUPFAM" id="SSF50630">
    <property type="entry name" value="Acid proteases"/>
    <property type="match status" value="2"/>
</dbReference>
<dbReference type="CDD" id="cd00303">
    <property type="entry name" value="retropepsin_like"/>
    <property type="match status" value="2"/>
</dbReference>
<dbReference type="Gene3D" id="2.40.70.10">
    <property type="entry name" value="Acid Proteases"/>
    <property type="match status" value="2"/>
</dbReference>
<organism evidence="2 3">
    <name type="scientific">Fusarium albosuccineum</name>
    <dbReference type="NCBI Taxonomy" id="1237068"/>
    <lineage>
        <taxon>Eukaryota</taxon>
        <taxon>Fungi</taxon>
        <taxon>Dikarya</taxon>
        <taxon>Ascomycota</taxon>
        <taxon>Pezizomycotina</taxon>
        <taxon>Sordariomycetes</taxon>
        <taxon>Hypocreomycetidae</taxon>
        <taxon>Hypocreales</taxon>
        <taxon>Nectriaceae</taxon>
        <taxon>Fusarium</taxon>
        <taxon>Fusarium decemcellulare species complex</taxon>
    </lineage>
</organism>
<dbReference type="AlphaFoldDB" id="A0A8H4PC95"/>
<evidence type="ECO:0000313" key="3">
    <source>
        <dbReference type="Proteomes" id="UP000554235"/>
    </source>
</evidence>
<feature type="region of interest" description="Disordered" evidence="1">
    <location>
        <begin position="379"/>
        <end position="413"/>
    </location>
</feature>
<protein>
    <submittedName>
        <fullName evidence="2">Uncharacterized protein</fullName>
    </submittedName>
</protein>
<feature type="compositionally biased region" description="Basic and acidic residues" evidence="1">
    <location>
        <begin position="380"/>
        <end position="397"/>
    </location>
</feature>
<dbReference type="Proteomes" id="UP000554235">
    <property type="component" value="Unassembled WGS sequence"/>
</dbReference>
<dbReference type="EMBL" id="JAADYS010000772">
    <property type="protein sequence ID" value="KAF4467235.1"/>
    <property type="molecule type" value="Genomic_DNA"/>
</dbReference>
<evidence type="ECO:0000256" key="1">
    <source>
        <dbReference type="SAM" id="MobiDB-lite"/>
    </source>
</evidence>
<dbReference type="OrthoDB" id="6079484at2759"/>
<reference evidence="2 3" key="1">
    <citation type="submission" date="2020-01" db="EMBL/GenBank/DDBJ databases">
        <title>Identification and distribution of gene clusters putatively required for synthesis of sphingolipid metabolism inhibitors in phylogenetically diverse species of the filamentous fungus Fusarium.</title>
        <authorList>
            <person name="Kim H.-S."/>
            <person name="Busman M."/>
            <person name="Brown D.W."/>
            <person name="Divon H."/>
            <person name="Uhlig S."/>
            <person name="Proctor R.H."/>
        </authorList>
    </citation>
    <scope>NUCLEOTIDE SEQUENCE [LARGE SCALE GENOMIC DNA]</scope>
    <source>
        <strain evidence="2 3">NRRL 20459</strain>
    </source>
</reference>
<dbReference type="Pfam" id="PF13650">
    <property type="entry name" value="Asp_protease_2"/>
    <property type="match status" value="2"/>
</dbReference>
<keyword evidence="3" id="KW-1185">Reference proteome</keyword>
<evidence type="ECO:0000313" key="2">
    <source>
        <dbReference type="EMBL" id="KAF4467235.1"/>
    </source>
</evidence>
<comment type="caution">
    <text evidence="2">The sequence shown here is derived from an EMBL/GenBank/DDBJ whole genome shotgun (WGS) entry which is preliminary data.</text>
</comment>
<dbReference type="InterPro" id="IPR021109">
    <property type="entry name" value="Peptidase_aspartic_dom_sf"/>
</dbReference>
<accession>A0A8H4PC95</accession>
<gene>
    <name evidence="2" type="ORF">FALBO_5894</name>
</gene>
<name>A0A8H4PC95_9HYPO</name>
<sequence length="436" mass="49482">MKTPVKTLHEELELLNSLSVFSFDELKLSIFQNLRSSLHFCMKYNFYTATTNFRQPASSYILMPPVGNFSQGKKNYTVPSRVGHHHVDALPDTGAQSNFISPQLAERVGVVLHEGTETMIELPGRKLLISPGTAKVPFSFEGESKRHMLDCVVLPGCTSDLVLSGAFLNATSTLSKFMSRIKESMRNMDRVFRVSLLGNEKNRLWGSLNGQPVLALPDTGSDVMLVSAEWAEKNKLVIDRGLEHKLKLELTDGSTTFTAGVVRNARWALGNSEQVVSCDFYVLDGLSVDVVLSNDFIFELGLFSRFNHLMANIDSFPDLSEFYNIRLIGKYSPELSRLEEAYLDDLNSSNAFSPEAVKAERVRRDQIRDVIDTLPLSRQEQARRDENNRQEIWDRCRSQHQRKQRSDVSENGQTLPTQRSRWWELRSLRTRIVGSK</sequence>